<feature type="domain" description="HipA-like C-terminal" evidence="3">
    <location>
        <begin position="59"/>
        <end position="233"/>
    </location>
</feature>
<organism evidence="4 5">
    <name type="scientific">Puniceicoccus vermicola</name>
    <dbReference type="NCBI Taxonomy" id="388746"/>
    <lineage>
        <taxon>Bacteria</taxon>
        <taxon>Pseudomonadati</taxon>
        <taxon>Verrucomicrobiota</taxon>
        <taxon>Opitutia</taxon>
        <taxon>Puniceicoccales</taxon>
        <taxon>Puniceicoccaceae</taxon>
        <taxon>Puniceicoccus</taxon>
    </lineage>
</organism>
<keyword evidence="1" id="KW-0808">Transferase</keyword>
<proteinExistence type="predicted"/>
<name>A0A7X1AWG2_9BACT</name>
<dbReference type="Proteomes" id="UP000525652">
    <property type="component" value="Unassembled WGS sequence"/>
</dbReference>
<keyword evidence="2" id="KW-0418">Kinase</keyword>
<protein>
    <submittedName>
        <fullName evidence="4">HipA domain-containing protein</fullName>
    </submittedName>
</protein>
<evidence type="ECO:0000256" key="1">
    <source>
        <dbReference type="ARBA" id="ARBA00022679"/>
    </source>
</evidence>
<evidence type="ECO:0000313" key="5">
    <source>
        <dbReference type="Proteomes" id="UP000525652"/>
    </source>
</evidence>
<evidence type="ECO:0000313" key="4">
    <source>
        <dbReference type="EMBL" id="MBC2601197.1"/>
    </source>
</evidence>
<comment type="caution">
    <text evidence="4">The sequence shown here is derived from an EMBL/GenBank/DDBJ whole genome shotgun (WGS) entry which is preliminary data.</text>
</comment>
<dbReference type="AlphaFoldDB" id="A0A7X1AWG2"/>
<dbReference type="InterPro" id="IPR012893">
    <property type="entry name" value="HipA-like_C"/>
</dbReference>
<reference evidence="4 5" key="1">
    <citation type="submission" date="2020-07" db="EMBL/GenBank/DDBJ databases">
        <authorList>
            <person name="Feng X."/>
        </authorList>
    </citation>
    <scope>NUCLEOTIDE SEQUENCE [LARGE SCALE GENOMIC DNA]</scope>
    <source>
        <strain evidence="4 5">JCM14086</strain>
    </source>
</reference>
<dbReference type="EMBL" id="JACHVA010000047">
    <property type="protein sequence ID" value="MBC2601197.1"/>
    <property type="molecule type" value="Genomic_DNA"/>
</dbReference>
<keyword evidence="5" id="KW-1185">Reference proteome</keyword>
<evidence type="ECO:0000256" key="2">
    <source>
        <dbReference type="ARBA" id="ARBA00022777"/>
    </source>
</evidence>
<sequence>MRKLEKVEVINRSGWDPPYVGSLESLKLGKYQVCDVAITGDAPKDFIRIYEYGHGKRNSPNSWPSYISKVGHKWYPMESIMEHFFTRLGQSLGFRMADSKLINAHGQIRFCSRYFLRNGESLIHGAELFWGYLEDQELVQRIEAEDESRNLFTFQFVQDSILKRYPTQSFEILWDFVRMILFDAIVGNNDRHFYNWGVIEHPEEKIEPRFSPIYDTARGLFWNSREIQLKKYLEEKGSYRRKLEQYVERSRPKIGWEGEKNLNHFQLWQNLVSSSGHWSSMVSEFSKVRVLAEAEKLLGGQEFSKLMSPTRARILLDCLDLRLNYLGF</sequence>
<gene>
    <name evidence="4" type="ORF">H5P30_05350</name>
</gene>
<dbReference type="GO" id="GO:0016301">
    <property type="term" value="F:kinase activity"/>
    <property type="evidence" value="ECO:0007669"/>
    <property type="project" value="UniProtKB-KW"/>
</dbReference>
<accession>A0A7X1AWG2</accession>
<dbReference type="Gene3D" id="1.10.1070.20">
    <property type="match status" value="1"/>
</dbReference>
<dbReference type="Pfam" id="PF07804">
    <property type="entry name" value="HipA_C"/>
    <property type="match status" value="1"/>
</dbReference>
<evidence type="ECO:0000259" key="3">
    <source>
        <dbReference type="Pfam" id="PF07804"/>
    </source>
</evidence>